<dbReference type="EMBL" id="CP051180">
    <property type="protein sequence ID" value="QIZ75840.1"/>
    <property type="molecule type" value="Genomic_DNA"/>
</dbReference>
<evidence type="ECO:0000313" key="1">
    <source>
        <dbReference type="EMBL" id="QIZ75840.1"/>
    </source>
</evidence>
<evidence type="ECO:0000313" key="2">
    <source>
        <dbReference type="Proteomes" id="UP000501602"/>
    </source>
</evidence>
<reference evidence="1 2" key="1">
    <citation type="submission" date="2020-04" db="EMBL/GenBank/DDBJ databases">
        <title>Ferrimonas sp. S7 isolated from sea water.</title>
        <authorList>
            <person name="Bae S.S."/>
            <person name="Baek K."/>
        </authorList>
    </citation>
    <scope>NUCLEOTIDE SEQUENCE [LARGE SCALE GENOMIC DNA]</scope>
    <source>
        <strain evidence="1 2">S7</strain>
    </source>
</reference>
<proteinExistence type="predicted"/>
<keyword evidence="2" id="KW-1185">Reference proteome</keyword>
<gene>
    <name evidence="1" type="ORF">HER31_02345</name>
</gene>
<protein>
    <submittedName>
        <fullName evidence="1">Uncharacterized protein</fullName>
    </submittedName>
</protein>
<dbReference type="AlphaFoldDB" id="A0A6H1UB78"/>
<accession>A0A6H1UB78</accession>
<dbReference type="Proteomes" id="UP000501602">
    <property type="component" value="Chromosome"/>
</dbReference>
<dbReference type="KEGG" id="fes:HER31_02345"/>
<name>A0A6H1UB78_9GAMM</name>
<dbReference type="RefSeq" id="WP_168659101.1">
    <property type="nucleotide sequence ID" value="NZ_CP051180.1"/>
</dbReference>
<sequence length="75" mass="8639">MSDNISQSAPLASISSYLKRVNGLDEQQAQLEAQQIIHDFQRMQRQGYIEGWYFDEQGHLALIPSDDVLARMQEK</sequence>
<organism evidence="1 2">
    <name type="scientific">Ferrimonas lipolytica</name>
    <dbReference type="NCBI Taxonomy" id="2724191"/>
    <lineage>
        <taxon>Bacteria</taxon>
        <taxon>Pseudomonadati</taxon>
        <taxon>Pseudomonadota</taxon>
        <taxon>Gammaproteobacteria</taxon>
        <taxon>Alteromonadales</taxon>
        <taxon>Ferrimonadaceae</taxon>
        <taxon>Ferrimonas</taxon>
    </lineage>
</organism>